<accession>A0A1R0GNP7</accession>
<dbReference type="EMBL" id="LSSL01006234">
    <property type="protein sequence ID" value="OLY78521.1"/>
    <property type="molecule type" value="Genomic_DNA"/>
</dbReference>
<dbReference type="AlphaFoldDB" id="A0A1R0GNP7"/>
<keyword evidence="2" id="KW-1185">Reference proteome</keyword>
<gene>
    <name evidence="1" type="ORF">AYI68_g7429</name>
</gene>
<protein>
    <submittedName>
        <fullName evidence="1">Uncharacterized protein</fullName>
    </submittedName>
</protein>
<sequence length="32" mass="3521">MDFVINDVLGAIEESGTERKSVCSQDKDCIDC</sequence>
<organism evidence="1 2">
    <name type="scientific">Smittium mucronatum</name>
    <dbReference type="NCBI Taxonomy" id="133383"/>
    <lineage>
        <taxon>Eukaryota</taxon>
        <taxon>Fungi</taxon>
        <taxon>Fungi incertae sedis</taxon>
        <taxon>Zoopagomycota</taxon>
        <taxon>Kickxellomycotina</taxon>
        <taxon>Harpellomycetes</taxon>
        <taxon>Harpellales</taxon>
        <taxon>Legeriomycetaceae</taxon>
        <taxon>Smittium</taxon>
    </lineage>
</organism>
<feature type="non-terminal residue" evidence="1">
    <location>
        <position position="32"/>
    </location>
</feature>
<evidence type="ECO:0000313" key="1">
    <source>
        <dbReference type="EMBL" id="OLY78521.1"/>
    </source>
</evidence>
<reference evidence="1 2" key="1">
    <citation type="journal article" date="2016" name="Mol. Biol. Evol.">
        <title>Genome-Wide Survey of Gut Fungi (Harpellales) Reveals the First Horizontally Transferred Ubiquitin Gene from a Mosquito Host.</title>
        <authorList>
            <person name="Wang Y."/>
            <person name="White M.M."/>
            <person name="Kvist S."/>
            <person name="Moncalvo J.M."/>
        </authorList>
    </citation>
    <scope>NUCLEOTIDE SEQUENCE [LARGE SCALE GENOMIC DNA]</scope>
    <source>
        <strain evidence="1 2">ALG-7-W6</strain>
    </source>
</reference>
<evidence type="ECO:0000313" key="2">
    <source>
        <dbReference type="Proteomes" id="UP000187455"/>
    </source>
</evidence>
<dbReference type="Proteomes" id="UP000187455">
    <property type="component" value="Unassembled WGS sequence"/>
</dbReference>
<name>A0A1R0GNP7_9FUNG</name>
<comment type="caution">
    <text evidence="1">The sequence shown here is derived from an EMBL/GenBank/DDBJ whole genome shotgun (WGS) entry which is preliminary data.</text>
</comment>
<proteinExistence type="predicted"/>